<feature type="chain" id="PRO_5046368026" description="DUF1735 domain-containing protein" evidence="1">
    <location>
        <begin position="19"/>
        <end position="323"/>
    </location>
</feature>
<feature type="signal peptide" evidence="1">
    <location>
        <begin position="1"/>
        <end position="18"/>
    </location>
</feature>
<sequence>MKRLLLFALAALTLVVPACQFDSSVVICEDGTTPGPVTIPPTLTALTTQLGAPVQTLTYNPGQTNEFISAKGTRVTIPANAFTKNGQPVTGPVELAFREVFSRADMVLSNMPTIANGRLLESAGEVYLRAAKDTAVRMAPGVRLTLQVPTPANASRDSMSLFVGGWGGGTVTPCFEWTLNQDPGSSLRPNASGTSNIISVSSTLYNSGLNWLNCDRFYYDPNPTTTVKVSVPGTNIDPAKNTMVFAVFRTFNGAIRICNFKAPNFFEMPGIPATTAMSIVVIRTVDSKLYYGRQDATAQAGLVVAPTLQETTPAALVDALNQL</sequence>
<reference evidence="2 3" key="1">
    <citation type="submission" date="2022-04" db="EMBL/GenBank/DDBJ databases">
        <title>Hymenobacter sp. isolated from the air.</title>
        <authorList>
            <person name="Won M."/>
            <person name="Lee C.-M."/>
            <person name="Woen H.-Y."/>
            <person name="Kwon S.-W."/>
        </authorList>
    </citation>
    <scope>NUCLEOTIDE SEQUENCE [LARGE SCALE GENOMIC DNA]</scope>
    <source>
        <strain evidence="3">5116 S-27</strain>
    </source>
</reference>
<dbReference type="Proteomes" id="UP000831785">
    <property type="component" value="Chromosome"/>
</dbReference>
<dbReference type="EMBL" id="CP095049">
    <property type="protein sequence ID" value="UOQ50908.1"/>
    <property type="molecule type" value="Genomic_DNA"/>
</dbReference>
<accession>A0ABY4F302</accession>
<name>A0ABY4F302_9BACT</name>
<keyword evidence="1" id="KW-0732">Signal</keyword>
<organism evidence="2 3">
    <name type="scientific">Hymenobacter cellulosivorans</name>
    <dbReference type="NCBI Taxonomy" id="2932249"/>
    <lineage>
        <taxon>Bacteria</taxon>
        <taxon>Pseudomonadati</taxon>
        <taxon>Bacteroidota</taxon>
        <taxon>Cytophagia</taxon>
        <taxon>Cytophagales</taxon>
        <taxon>Hymenobacteraceae</taxon>
        <taxon>Hymenobacter</taxon>
    </lineage>
</organism>
<evidence type="ECO:0000256" key="1">
    <source>
        <dbReference type="SAM" id="SignalP"/>
    </source>
</evidence>
<gene>
    <name evidence="2" type="ORF">MUN80_14190</name>
</gene>
<evidence type="ECO:0000313" key="2">
    <source>
        <dbReference type="EMBL" id="UOQ50908.1"/>
    </source>
</evidence>
<evidence type="ECO:0008006" key="4">
    <source>
        <dbReference type="Google" id="ProtNLM"/>
    </source>
</evidence>
<evidence type="ECO:0000313" key="3">
    <source>
        <dbReference type="Proteomes" id="UP000831785"/>
    </source>
</evidence>
<dbReference type="RefSeq" id="WP_244713948.1">
    <property type="nucleotide sequence ID" value="NZ_CP095049.1"/>
</dbReference>
<protein>
    <recommendedName>
        <fullName evidence="4">DUF1735 domain-containing protein</fullName>
    </recommendedName>
</protein>
<keyword evidence="3" id="KW-1185">Reference proteome</keyword>
<proteinExistence type="predicted"/>